<dbReference type="PANTHER" id="PTHR45625:SF4">
    <property type="entry name" value="PEPTIDYLPROLYL ISOMERASE DOMAIN AND WD REPEAT-CONTAINING PROTEIN 1"/>
    <property type="match status" value="1"/>
</dbReference>
<dbReference type="InterPro" id="IPR029000">
    <property type="entry name" value="Cyclophilin-like_dom_sf"/>
</dbReference>
<dbReference type="STRING" id="688867.SAMN05660236_4898"/>
<dbReference type="RefSeq" id="WP_079689423.1">
    <property type="nucleotide sequence ID" value="NZ_FUZU01000004.1"/>
</dbReference>
<sequence length="225" mass="26005">MSRFYIVLLFVLFISCNKKETVVITPENIREVLTQYGKENPENEVIIETKMGNIKLKLFEDTPLHRANFIKLIKEGYYDDADFYRIAYEFMIQGGDLKKKLNYRIPSEFNPKYYHKKGALSMARVDDNNPNLESSAAEFFIVHGTRYSDEDIDIEAKNLGISVTPEQREAYRTVGGYMTLDGRYTVFGEVTEGQDVVDKIASEKVFNTDHPLRKIPFTIRVAESK</sequence>
<accession>A0A1T5MB95</accession>
<dbReference type="PANTHER" id="PTHR45625">
    <property type="entry name" value="PEPTIDYL-PROLYL CIS-TRANS ISOMERASE-RELATED"/>
    <property type="match status" value="1"/>
</dbReference>
<dbReference type="PROSITE" id="PS50072">
    <property type="entry name" value="CSA_PPIASE_2"/>
    <property type="match status" value="1"/>
</dbReference>
<dbReference type="Proteomes" id="UP000190961">
    <property type="component" value="Unassembled WGS sequence"/>
</dbReference>
<comment type="similarity">
    <text evidence="3">Belongs to the cyclophilin-type PPIase family.</text>
</comment>
<organism evidence="5 6">
    <name type="scientific">Ohtaekwangia koreensis</name>
    <dbReference type="NCBI Taxonomy" id="688867"/>
    <lineage>
        <taxon>Bacteria</taxon>
        <taxon>Pseudomonadati</taxon>
        <taxon>Bacteroidota</taxon>
        <taxon>Cytophagia</taxon>
        <taxon>Cytophagales</taxon>
        <taxon>Fulvivirgaceae</taxon>
        <taxon>Ohtaekwangia</taxon>
    </lineage>
</organism>
<keyword evidence="1 3" id="KW-0697">Rotamase</keyword>
<dbReference type="GO" id="GO:0003755">
    <property type="term" value="F:peptidyl-prolyl cis-trans isomerase activity"/>
    <property type="evidence" value="ECO:0007669"/>
    <property type="project" value="UniProtKB-UniRule"/>
</dbReference>
<keyword evidence="6" id="KW-1185">Reference proteome</keyword>
<comment type="function">
    <text evidence="3">PPIases accelerate the folding of proteins. It catalyzes the cis-trans isomerization of proline imidic peptide bonds in oligopeptides.</text>
</comment>
<dbReference type="EMBL" id="FUZU01000004">
    <property type="protein sequence ID" value="SKC85511.1"/>
    <property type="molecule type" value="Genomic_DNA"/>
</dbReference>
<name>A0A1T5MB95_9BACT</name>
<dbReference type="Pfam" id="PF00160">
    <property type="entry name" value="Pro_isomerase"/>
    <property type="match status" value="1"/>
</dbReference>
<dbReference type="PRINTS" id="PR00153">
    <property type="entry name" value="CSAPPISMRASE"/>
</dbReference>
<dbReference type="AlphaFoldDB" id="A0A1T5MB95"/>
<keyword evidence="2 3" id="KW-0413">Isomerase</keyword>
<evidence type="ECO:0000313" key="5">
    <source>
        <dbReference type="EMBL" id="SKC85511.1"/>
    </source>
</evidence>
<evidence type="ECO:0000256" key="3">
    <source>
        <dbReference type="RuleBase" id="RU363019"/>
    </source>
</evidence>
<evidence type="ECO:0000259" key="4">
    <source>
        <dbReference type="PROSITE" id="PS50072"/>
    </source>
</evidence>
<dbReference type="InterPro" id="IPR002130">
    <property type="entry name" value="Cyclophilin-type_PPIase_dom"/>
</dbReference>
<dbReference type="InterPro" id="IPR044666">
    <property type="entry name" value="Cyclophilin_A-like"/>
</dbReference>
<dbReference type="PROSITE" id="PS51257">
    <property type="entry name" value="PROKAR_LIPOPROTEIN"/>
    <property type="match status" value="1"/>
</dbReference>
<evidence type="ECO:0000256" key="2">
    <source>
        <dbReference type="ARBA" id="ARBA00023235"/>
    </source>
</evidence>
<comment type="catalytic activity">
    <reaction evidence="3">
        <text>[protein]-peptidylproline (omega=180) = [protein]-peptidylproline (omega=0)</text>
        <dbReference type="Rhea" id="RHEA:16237"/>
        <dbReference type="Rhea" id="RHEA-COMP:10747"/>
        <dbReference type="Rhea" id="RHEA-COMP:10748"/>
        <dbReference type="ChEBI" id="CHEBI:83833"/>
        <dbReference type="ChEBI" id="CHEBI:83834"/>
        <dbReference type="EC" id="5.2.1.8"/>
    </reaction>
</comment>
<protein>
    <recommendedName>
        <fullName evidence="3">Peptidyl-prolyl cis-trans isomerase</fullName>
        <shortName evidence="3">PPIase</shortName>
        <ecNumber evidence="3">5.2.1.8</ecNumber>
    </recommendedName>
</protein>
<evidence type="ECO:0000313" key="6">
    <source>
        <dbReference type="Proteomes" id="UP000190961"/>
    </source>
</evidence>
<dbReference type="CDD" id="cd00317">
    <property type="entry name" value="cyclophilin"/>
    <property type="match status" value="1"/>
</dbReference>
<gene>
    <name evidence="5" type="ORF">SAMN05660236_4898</name>
</gene>
<proteinExistence type="inferred from homology"/>
<reference evidence="5 6" key="1">
    <citation type="submission" date="2017-02" db="EMBL/GenBank/DDBJ databases">
        <authorList>
            <person name="Peterson S.W."/>
        </authorList>
    </citation>
    <scope>NUCLEOTIDE SEQUENCE [LARGE SCALE GENOMIC DNA]</scope>
    <source>
        <strain evidence="5 6">DSM 25262</strain>
    </source>
</reference>
<dbReference type="SUPFAM" id="SSF50891">
    <property type="entry name" value="Cyclophilin-like"/>
    <property type="match status" value="1"/>
</dbReference>
<dbReference type="EC" id="5.2.1.8" evidence="3"/>
<feature type="domain" description="PPIase cyclophilin-type" evidence="4">
    <location>
        <begin position="48"/>
        <end position="215"/>
    </location>
</feature>
<dbReference type="Gene3D" id="2.40.100.10">
    <property type="entry name" value="Cyclophilin-like"/>
    <property type="match status" value="1"/>
</dbReference>
<dbReference type="OrthoDB" id="9807797at2"/>
<evidence type="ECO:0000256" key="1">
    <source>
        <dbReference type="ARBA" id="ARBA00023110"/>
    </source>
</evidence>